<dbReference type="CDD" id="cd14702">
    <property type="entry name" value="bZIP_plant_GBF1"/>
    <property type="match status" value="1"/>
</dbReference>
<dbReference type="EnsemblPlants" id="Kaladp0061s0140.1.v1.1">
    <property type="protein sequence ID" value="Kaladp0061s0140.1.v1.1.CDS.1"/>
    <property type="gene ID" value="Kaladp0061s0140.v1.1"/>
</dbReference>
<name>A0A7N0UDB5_KALFE</name>
<dbReference type="Pfam" id="PF00170">
    <property type="entry name" value="bZIP_1"/>
    <property type="match status" value="1"/>
</dbReference>
<dbReference type="GO" id="GO:0003677">
    <property type="term" value="F:DNA binding"/>
    <property type="evidence" value="ECO:0007669"/>
    <property type="project" value="UniProtKB-KW"/>
</dbReference>
<evidence type="ECO:0000256" key="1">
    <source>
        <dbReference type="ARBA" id="ARBA00004123"/>
    </source>
</evidence>
<evidence type="ECO:0000313" key="8">
    <source>
        <dbReference type="Proteomes" id="UP000594263"/>
    </source>
</evidence>
<reference evidence="7" key="1">
    <citation type="submission" date="2021-01" db="UniProtKB">
        <authorList>
            <consortium name="EnsemblPlants"/>
        </authorList>
    </citation>
    <scope>IDENTIFICATION</scope>
</reference>
<comment type="subcellular location">
    <subcellularLocation>
        <location evidence="1">Nucleus</location>
    </subcellularLocation>
</comment>
<evidence type="ECO:0000256" key="4">
    <source>
        <dbReference type="ARBA" id="ARBA00023163"/>
    </source>
</evidence>
<accession>A0A7N0UDB5</accession>
<keyword evidence="4" id="KW-0804">Transcription</keyword>
<feature type="domain" description="BZIP" evidence="6">
    <location>
        <begin position="60"/>
        <end position="123"/>
    </location>
</feature>
<keyword evidence="3" id="KW-0238">DNA-binding</keyword>
<dbReference type="AlphaFoldDB" id="A0A7N0UDB5"/>
<dbReference type="GO" id="GO:0046983">
    <property type="term" value="F:protein dimerization activity"/>
    <property type="evidence" value="ECO:0007669"/>
    <property type="project" value="UniProtKB-ARBA"/>
</dbReference>
<dbReference type="SUPFAM" id="SSF57959">
    <property type="entry name" value="Leucine zipper domain"/>
    <property type="match status" value="1"/>
</dbReference>
<protein>
    <recommendedName>
        <fullName evidence="6">BZIP domain-containing protein</fullName>
    </recommendedName>
</protein>
<dbReference type="GO" id="GO:0005634">
    <property type="term" value="C:nucleus"/>
    <property type="evidence" value="ECO:0007669"/>
    <property type="project" value="UniProtKB-SubCell"/>
</dbReference>
<evidence type="ECO:0000256" key="3">
    <source>
        <dbReference type="ARBA" id="ARBA00023125"/>
    </source>
</evidence>
<sequence length="170" mass="19687">MSGANYVVPDSATMFLGSFSATHCSAPAQHCNGFLGPPLKDLALQPQYSLSSKNSTFVIDERKQRRMISNRESARRSRMRKQRHLDELWRHVMRFRNENRNLIEKLNSMYESIDKMVQENAKLIEETSDLRLMLRTLQIGSPYNGLQDSDEVPCNRNTPVSEPHLLCYPW</sequence>
<evidence type="ECO:0000256" key="2">
    <source>
        <dbReference type="ARBA" id="ARBA00023015"/>
    </source>
</evidence>
<proteinExistence type="predicted"/>
<dbReference type="SMART" id="SM00338">
    <property type="entry name" value="BRLZ"/>
    <property type="match status" value="1"/>
</dbReference>
<dbReference type="InterPro" id="IPR044521">
    <property type="entry name" value="AtbZIP8/43"/>
</dbReference>
<dbReference type="GO" id="GO:0003700">
    <property type="term" value="F:DNA-binding transcription factor activity"/>
    <property type="evidence" value="ECO:0007669"/>
    <property type="project" value="InterPro"/>
</dbReference>
<dbReference type="Proteomes" id="UP000594263">
    <property type="component" value="Unplaced"/>
</dbReference>
<dbReference type="PROSITE" id="PS00036">
    <property type="entry name" value="BZIP_BASIC"/>
    <property type="match status" value="1"/>
</dbReference>
<evidence type="ECO:0000259" key="6">
    <source>
        <dbReference type="PROSITE" id="PS50217"/>
    </source>
</evidence>
<keyword evidence="2" id="KW-0805">Transcription regulation</keyword>
<keyword evidence="5" id="KW-0539">Nucleus</keyword>
<dbReference type="PANTHER" id="PTHR46324">
    <property type="entry name" value="BASIC LEUCINE ZIPPER 43-RELATED"/>
    <property type="match status" value="1"/>
</dbReference>
<organism evidence="7 8">
    <name type="scientific">Kalanchoe fedtschenkoi</name>
    <name type="common">Lavender scallops</name>
    <name type="synonym">South American air plant</name>
    <dbReference type="NCBI Taxonomy" id="63787"/>
    <lineage>
        <taxon>Eukaryota</taxon>
        <taxon>Viridiplantae</taxon>
        <taxon>Streptophyta</taxon>
        <taxon>Embryophyta</taxon>
        <taxon>Tracheophyta</taxon>
        <taxon>Spermatophyta</taxon>
        <taxon>Magnoliopsida</taxon>
        <taxon>eudicotyledons</taxon>
        <taxon>Gunneridae</taxon>
        <taxon>Pentapetalae</taxon>
        <taxon>Saxifragales</taxon>
        <taxon>Crassulaceae</taxon>
        <taxon>Kalanchoe</taxon>
    </lineage>
</organism>
<dbReference type="Gramene" id="Kaladp0061s0140.1.v1.1">
    <property type="protein sequence ID" value="Kaladp0061s0140.1.v1.1.CDS.1"/>
    <property type="gene ID" value="Kaladp0061s0140.v1.1"/>
</dbReference>
<dbReference type="FunFam" id="1.20.5.170:FF:000020">
    <property type="entry name" value="BZIP transcription factor"/>
    <property type="match status" value="1"/>
</dbReference>
<dbReference type="PANTHER" id="PTHR46324:SF26">
    <property type="entry name" value="OS02G0728001 PROTEIN"/>
    <property type="match status" value="1"/>
</dbReference>
<evidence type="ECO:0000313" key="7">
    <source>
        <dbReference type="EnsemblPlants" id="Kaladp0061s0140.1.v1.1.CDS.1"/>
    </source>
</evidence>
<dbReference type="InterPro" id="IPR045314">
    <property type="entry name" value="bZIP_plant_GBF1"/>
</dbReference>
<dbReference type="PROSITE" id="PS50217">
    <property type="entry name" value="BZIP"/>
    <property type="match status" value="1"/>
</dbReference>
<keyword evidence="8" id="KW-1185">Reference proteome</keyword>
<dbReference type="InterPro" id="IPR004827">
    <property type="entry name" value="bZIP"/>
</dbReference>
<dbReference type="InterPro" id="IPR046347">
    <property type="entry name" value="bZIP_sf"/>
</dbReference>
<evidence type="ECO:0000256" key="5">
    <source>
        <dbReference type="ARBA" id="ARBA00023242"/>
    </source>
</evidence>
<dbReference type="Gene3D" id="1.20.5.170">
    <property type="match status" value="1"/>
</dbReference>